<evidence type="ECO:0000313" key="12">
    <source>
        <dbReference type="Proteomes" id="UP000502502"/>
    </source>
</evidence>
<keyword evidence="8 10" id="KW-0472">Membrane</keyword>
<dbReference type="PIRSF" id="PIRSF006603">
    <property type="entry name" value="DinF"/>
    <property type="match status" value="1"/>
</dbReference>
<dbReference type="Proteomes" id="UP000502502">
    <property type="component" value="Chromosome"/>
</dbReference>
<keyword evidence="2" id="KW-0813">Transport</keyword>
<dbReference type="GO" id="GO:0042910">
    <property type="term" value="F:xenobiotic transmembrane transporter activity"/>
    <property type="evidence" value="ECO:0007669"/>
    <property type="project" value="InterPro"/>
</dbReference>
<dbReference type="InterPro" id="IPR050222">
    <property type="entry name" value="MATE_MdtK"/>
</dbReference>
<dbReference type="GO" id="GO:0006811">
    <property type="term" value="P:monoatomic ion transport"/>
    <property type="evidence" value="ECO:0007669"/>
    <property type="project" value="UniProtKB-KW"/>
</dbReference>
<evidence type="ECO:0000256" key="4">
    <source>
        <dbReference type="ARBA" id="ARBA00022475"/>
    </source>
</evidence>
<feature type="transmembrane region" description="Helical" evidence="10">
    <location>
        <begin position="366"/>
        <end position="383"/>
    </location>
</feature>
<gene>
    <name evidence="11" type="ORF">G7078_09825</name>
</gene>
<feature type="transmembrane region" description="Helical" evidence="10">
    <location>
        <begin position="201"/>
        <end position="225"/>
    </location>
</feature>
<evidence type="ECO:0000256" key="5">
    <source>
        <dbReference type="ARBA" id="ARBA00022692"/>
    </source>
</evidence>
<evidence type="ECO:0000313" key="11">
    <source>
        <dbReference type="EMBL" id="QIL03043.1"/>
    </source>
</evidence>
<feature type="transmembrane region" description="Helical" evidence="10">
    <location>
        <begin position="404"/>
        <end position="425"/>
    </location>
</feature>
<feature type="transmembrane region" description="Helical" evidence="10">
    <location>
        <begin position="431"/>
        <end position="450"/>
    </location>
</feature>
<accession>A0A6G7ZQ25</accession>
<keyword evidence="12" id="KW-1185">Reference proteome</keyword>
<organism evidence="11 12">
    <name type="scientific">Sphingomonas sinipercae</name>
    <dbReference type="NCBI Taxonomy" id="2714944"/>
    <lineage>
        <taxon>Bacteria</taxon>
        <taxon>Pseudomonadati</taxon>
        <taxon>Pseudomonadota</taxon>
        <taxon>Alphaproteobacteria</taxon>
        <taxon>Sphingomonadales</taxon>
        <taxon>Sphingomonadaceae</taxon>
        <taxon>Sphingomonas</taxon>
    </lineage>
</organism>
<proteinExistence type="predicted"/>
<dbReference type="GO" id="GO:0015297">
    <property type="term" value="F:antiporter activity"/>
    <property type="evidence" value="ECO:0007669"/>
    <property type="project" value="UniProtKB-KW"/>
</dbReference>
<evidence type="ECO:0000256" key="2">
    <source>
        <dbReference type="ARBA" id="ARBA00022448"/>
    </source>
</evidence>
<feature type="transmembrane region" description="Helical" evidence="10">
    <location>
        <begin position="107"/>
        <end position="129"/>
    </location>
</feature>
<dbReference type="GO" id="GO:0005886">
    <property type="term" value="C:plasma membrane"/>
    <property type="evidence" value="ECO:0007669"/>
    <property type="project" value="UniProtKB-SubCell"/>
</dbReference>
<dbReference type="AlphaFoldDB" id="A0A6G7ZQ25"/>
<keyword evidence="6 10" id="KW-1133">Transmembrane helix</keyword>
<dbReference type="Pfam" id="PF01554">
    <property type="entry name" value="MatE"/>
    <property type="match status" value="2"/>
</dbReference>
<reference evidence="11 12" key="1">
    <citation type="submission" date="2020-03" db="EMBL/GenBank/DDBJ databases">
        <title>Sphingomonas sp. nov., isolated from fish.</title>
        <authorList>
            <person name="Hyun D.-W."/>
            <person name="Bae J.-W."/>
        </authorList>
    </citation>
    <scope>NUCLEOTIDE SEQUENCE [LARGE SCALE GENOMIC DNA]</scope>
    <source>
        <strain evidence="11 12">HDW15C</strain>
    </source>
</reference>
<dbReference type="CDD" id="cd13131">
    <property type="entry name" value="MATE_NorM_like"/>
    <property type="match status" value="1"/>
</dbReference>
<feature type="transmembrane region" description="Helical" evidence="10">
    <location>
        <begin position="169"/>
        <end position="189"/>
    </location>
</feature>
<keyword evidence="5 10" id="KW-0812">Transmembrane</keyword>
<feature type="transmembrane region" description="Helical" evidence="10">
    <location>
        <begin position="59"/>
        <end position="86"/>
    </location>
</feature>
<evidence type="ECO:0000256" key="3">
    <source>
        <dbReference type="ARBA" id="ARBA00022449"/>
    </source>
</evidence>
<protein>
    <recommendedName>
        <fullName evidence="9">Multidrug-efflux transporter</fullName>
    </recommendedName>
</protein>
<evidence type="ECO:0000256" key="6">
    <source>
        <dbReference type="ARBA" id="ARBA00022989"/>
    </source>
</evidence>
<comment type="subcellular location">
    <subcellularLocation>
        <location evidence="1">Cell inner membrane</location>
        <topology evidence="1">Multi-pass membrane protein</topology>
    </subcellularLocation>
</comment>
<dbReference type="RefSeq" id="WP_166095552.1">
    <property type="nucleotide sequence ID" value="NZ_CP049871.1"/>
</dbReference>
<keyword evidence="3" id="KW-0050">Antiport</keyword>
<evidence type="ECO:0000256" key="9">
    <source>
        <dbReference type="ARBA" id="ARBA00031636"/>
    </source>
</evidence>
<evidence type="ECO:0000256" key="10">
    <source>
        <dbReference type="SAM" id="Phobius"/>
    </source>
</evidence>
<evidence type="ECO:0000256" key="1">
    <source>
        <dbReference type="ARBA" id="ARBA00004429"/>
    </source>
</evidence>
<feature type="transmembrane region" description="Helical" evidence="10">
    <location>
        <begin position="283"/>
        <end position="302"/>
    </location>
</feature>
<dbReference type="NCBIfam" id="TIGR00797">
    <property type="entry name" value="matE"/>
    <property type="match status" value="1"/>
</dbReference>
<feature type="transmembrane region" description="Helical" evidence="10">
    <location>
        <begin position="246"/>
        <end position="277"/>
    </location>
</feature>
<name>A0A6G7ZQ25_9SPHN</name>
<evidence type="ECO:0000256" key="8">
    <source>
        <dbReference type="ARBA" id="ARBA00023136"/>
    </source>
</evidence>
<dbReference type="PANTHER" id="PTHR43298">
    <property type="entry name" value="MULTIDRUG RESISTANCE PROTEIN NORM-RELATED"/>
    <property type="match status" value="1"/>
</dbReference>
<sequence>MDATRRIATPAGGWREEAVATASLAAPLVLAQLTQIAIYSTDVVMLGWLGPEALAASALGVNLFFMFNFTALGLVTAAAPLIAAALGAKKHAVRDVRRSVRSAIHAALLFCAFAWLVMWNAHAILLALGQDPTLSAEAAKFLRILQWTLLPNLLIIVLRTFLTAIGRPAPTLVVTILGLFVNAALNWMLVFGHWGAPALGLVGSACASLISTSLMALVLALYVALHRRSRRYYLFGRLHRFDSARLRAIFRIGTPIALTLAFEVSVFGFAVYLMGWIDTSSVAAHAIALQIASITFMVPLGLSQATVIRVGLAYGARDRQWVARAGWTSLAMAMLFMGAAALVIWTFPAELAGLFLDESDPGSAEVLRLCVSFLGIAALFQLFDGAQVIGASMLRGLQDTRVPMLYAAFGYWVAGLGSGYLLAFHAGWRGIGIWTGLALGLAVVSVLMVWRWSRRERLGLVRLA</sequence>
<keyword evidence="7" id="KW-0406">Ion transport</keyword>
<feature type="transmembrane region" description="Helical" evidence="10">
    <location>
        <begin position="20"/>
        <end position="39"/>
    </location>
</feature>
<dbReference type="PANTHER" id="PTHR43298:SF2">
    <property type="entry name" value="FMN_FAD EXPORTER YEEO-RELATED"/>
    <property type="match status" value="1"/>
</dbReference>
<dbReference type="InterPro" id="IPR002528">
    <property type="entry name" value="MATE_fam"/>
</dbReference>
<feature type="transmembrane region" description="Helical" evidence="10">
    <location>
        <begin position="322"/>
        <end position="346"/>
    </location>
</feature>
<keyword evidence="4" id="KW-1003">Cell membrane</keyword>
<feature type="transmembrane region" description="Helical" evidence="10">
    <location>
        <begin position="141"/>
        <end position="162"/>
    </location>
</feature>
<evidence type="ECO:0000256" key="7">
    <source>
        <dbReference type="ARBA" id="ARBA00023065"/>
    </source>
</evidence>
<dbReference type="InterPro" id="IPR048279">
    <property type="entry name" value="MdtK-like"/>
</dbReference>
<dbReference type="KEGG" id="ssin:G7078_09825"/>
<dbReference type="EMBL" id="CP049871">
    <property type="protein sequence ID" value="QIL03043.1"/>
    <property type="molecule type" value="Genomic_DNA"/>
</dbReference>